<feature type="region of interest" description="Disordered" evidence="1">
    <location>
        <begin position="186"/>
        <end position="216"/>
    </location>
</feature>
<gene>
    <name evidence="2" type="ORF">KFL_007030040</name>
</gene>
<feature type="compositionally biased region" description="Polar residues" evidence="1">
    <location>
        <begin position="191"/>
        <end position="212"/>
    </location>
</feature>
<evidence type="ECO:0000313" key="2">
    <source>
        <dbReference type="EMBL" id="GAQ90931.1"/>
    </source>
</evidence>
<keyword evidence="3" id="KW-1185">Reference proteome</keyword>
<evidence type="ECO:0000313" key="3">
    <source>
        <dbReference type="Proteomes" id="UP000054558"/>
    </source>
</evidence>
<reference evidence="2 3" key="1">
    <citation type="journal article" date="2014" name="Nat. Commun.">
        <title>Klebsormidium flaccidum genome reveals primary factors for plant terrestrial adaptation.</title>
        <authorList>
            <person name="Hori K."/>
            <person name="Maruyama F."/>
            <person name="Fujisawa T."/>
            <person name="Togashi T."/>
            <person name="Yamamoto N."/>
            <person name="Seo M."/>
            <person name="Sato S."/>
            <person name="Yamada T."/>
            <person name="Mori H."/>
            <person name="Tajima N."/>
            <person name="Moriyama T."/>
            <person name="Ikeuchi M."/>
            <person name="Watanabe M."/>
            <person name="Wada H."/>
            <person name="Kobayashi K."/>
            <person name="Saito M."/>
            <person name="Masuda T."/>
            <person name="Sasaki-Sekimoto Y."/>
            <person name="Mashiguchi K."/>
            <person name="Awai K."/>
            <person name="Shimojima M."/>
            <person name="Masuda S."/>
            <person name="Iwai M."/>
            <person name="Nobusawa T."/>
            <person name="Narise T."/>
            <person name="Kondo S."/>
            <person name="Saito H."/>
            <person name="Sato R."/>
            <person name="Murakawa M."/>
            <person name="Ihara Y."/>
            <person name="Oshima-Yamada Y."/>
            <person name="Ohtaka K."/>
            <person name="Satoh M."/>
            <person name="Sonobe K."/>
            <person name="Ishii M."/>
            <person name="Ohtani R."/>
            <person name="Kanamori-Sato M."/>
            <person name="Honoki R."/>
            <person name="Miyazaki D."/>
            <person name="Mochizuki H."/>
            <person name="Umetsu J."/>
            <person name="Higashi K."/>
            <person name="Shibata D."/>
            <person name="Kamiya Y."/>
            <person name="Sato N."/>
            <person name="Nakamura Y."/>
            <person name="Tabata S."/>
            <person name="Ida S."/>
            <person name="Kurokawa K."/>
            <person name="Ohta H."/>
        </authorList>
    </citation>
    <scope>NUCLEOTIDE SEQUENCE [LARGE SCALE GENOMIC DNA]</scope>
    <source>
        <strain evidence="2 3">NIES-2285</strain>
    </source>
</reference>
<feature type="region of interest" description="Disordered" evidence="1">
    <location>
        <begin position="77"/>
        <end position="151"/>
    </location>
</feature>
<sequence>MLSSLLEGEYKTNYPPRRLPQSETKSFAELANDRGYTLPEKAATSGRDSDSCPAGRPSGSRVIGPCSSFFEQRWNLAADNGSSTSQSNSETSDRYKDPGVVYQRQPMPSKTHSNVPRETYPAQYTTSKQADFEPTPRGNPRDYQARSLKPGRSELALGTISPQFRTTSQAFQSDVTAATARVRAQPKAGAKTSQLPTHNIITGGQPLSNTTHDAFDPKRSYGKYGTLEREKGASAAECFREFTRTP</sequence>
<feature type="region of interest" description="Disordered" evidence="1">
    <location>
        <begin position="1"/>
        <end position="64"/>
    </location>
</feature>
<dbReference type="EMBL" id="DF237652">
    <property type="protein sequence ID" value="GAQ90931.1"/>
    <property type="molecule type" value="Genomic_DNA"/>
</dbReference>
<evidence type="ECO:0000256" key="1">
    <source>
        <dbReference type="SAM" id="MobiDB-lite"/>
    </source>
</evidence>
<proteinExistence type="predicted"/>
<protein>
    <submittedName>
        <fullName evidence="2">Uncharacterized protein</fullName>
    </submittedName>
</protein>
<dbReference type="Proteomes" id="UP000054558">
    <property type="component" value="Unassembled WGS sequence"/>
</dbReference>
<feature type="compositionally biased region" description="Polar residues" evidence="1">
    <location>
        <begin position="106"/>
        <end position="129"/>
    </location>
</feature>
<organism evidence="2 3">
    <name type="scientific">Klebsormidium nitens</name>
    <name type="common">Green alga</name>
    <name type="synonym">Ulothrix nitens</name>
    <dbReference type="NCBI Taxonomy" id="105231"/>
    <lineage>
        <taxon>Eukaryota</taxon>
        <taxon>Viridiplantae</taxon>
        <taxon>Streptophyta</taxon>
        <taxon>Klebsormidiophyceae</taxon>
        <taxon>Klebsormidiales</taxon>
        <taxon>Klebsormidiaceae</taxon>
        <taxon>Klebsormidium</taxon>
    </lineage>
</organism>
<dbReference type="AlphaFoldDB" id="A0A1Y1IP28"/>
<accession>A0A1Y1IP28</accession>
<name>A0A1Y1IP28_KLENI</name>